<dbReference type="GO" id="GO:0030420">
    <property type="term" value="P:establishment of competence for transformation"/>
    <property type="evidence" value="ECO:0007669"/>
    <property type="project" value="InterPro"/>
</dbReference>
<dbReference type="CDD" id="cd07731">
    <property type="entry name" value="ComA-like_MBL-fold"/>
    <property type="match status" value="1"/>
</dbReference>
<dbReference type="Pfam" id="PF13567">
    <property type="entry name" value="DUF4131"/>
    <property type="match status" value="1"/>
</dbReference>
<keyword evidence="2" id="KW-1003">Cell membrane</keyword>
<dbReference type="STRING" id="1302250.GCA_001313225_01375"/>
<dbReference type="InterPro" id="IPR004477">
    <property type="entry name" value="ComEC_N"/>
</dbReference>
<dbReference type="Pfam" id="PF03772">
    <property type="entry name" value="Competence"/>
    <property type="match status" value="1"/>
</dbReference>
<feature type="transmembrane region" description="Helical" evidence="6">
    <location>
        <begin position="21"/>
        <end position="50"/>
    </location>
</feature>
<dbReference type="Gene3D" id="3.60.15.10">
    <property type="entry name" value="Ribonuclease Z/Hydroxyacylglutathione hydrolase-like"/>
    <property type="match status" value="1"/>
</dbReference>
<evidence type="ECO:0000256" key="3">
    <source>
        <dbReference type="ARBA" id="ARBA00022692"/>
    </source>
</evidence>
<dbReference type="PANTHER" id="PTHR30619">
    <property type="entry name" value="DNA INTERNALIZATION/COMPETENCE PROTEIN COMEC/REC2"/>
    <property type="match status" value="1"/>
</dbReference>
<evidence type="ECO:0000256" key="2">
    <source>
        <dbReference type="ARBA" id="ARBA00022475"/>
    </source>
</evidence>
<dbReference type="InterPro" id="IPR036866">
    <property type="entry name" value="RibonucZ/Hydroxyglut_hydro"/>
</dbReference>
<evidence type="ECO:0000313" key="8">
    <source>
        <dbReference type="EMBL" id="GAX01890.1"/>
    </source>
</evidence>
<keyword evidence="5 6" id="KW-0472">Membrane</keyword>
<dbReference type="AlphaFoldDB" id="A0A1Z5IJF8"/>
<evidence type="ECO:0000256" key="5">
    <source>
        <dbReference type="ARBA" id="ARBA00023136"/>
    </source>
</evidence>
<dbReference type="NCBIfam" id="TIGR00361">
    <property type="entry name" value="ComEC_Rec2"/>
    <property type="match status" value="1"/>
</dbReference>
<dbReference type="GO" id="GO:0005886">
    <property type="term" value="C:plasma membrane"/>
    <property type="evidence" value="ECO:0007669"/>
    <property type="project" value="UniProtKB-SubCell"/>
</dbReference>
<feature type="transmembrane region" description="Helical" evidence="6">
    <location>
        <begin position="368"/>
        <end position="388"/>
    </location>
</feature>
<feature type="transmembrane region" description="Helical" evidence="6">
    <location>
        <begin position="327"/>
        <end position="348"/>
    </location>
</feature>
<sequence>MIPKQSNGRQWTLIYKIINHNVIWLAILAGCLSGCFFGLTWLSVILTVLWLVRLICLRDRTVLMWSALVLIIFSGLFWRTQQLAKTRTMSDQTGATLQLTVQPDELRVENGRLQLSGKTSAGQTVQGQYFSDDQALLQSLQLKQTTKMLVHGDISQPQPATNDNEFDFRQYQRHQGIFNTLKIDRLTPITTLRATNPFTWWVNACHALRARLVQATKTLPSTLQLYVQGLFLGWRATDFYESLTAVTDLGLIHLFSISGFHIVWIVAAVSWCLRRLGFTQTPIAVLLLLLLPTYYILAGAQVGLLRAVAVVVLGLVAHLCDWRLTGLTTWGLSLLLGLIVQPALLMHLGGQLSYGLAFGLLFTKQFGVLKTTVMLNLLSLPLILYHVYQWHVLTMFVNLLILPLFSVCIFPLVLVAGIGGHWLPWLTDLTEWLLRGFTGGLNWLDSLPGMIVFGKPAAWVVGIMTILTLVLMTQKFRKWLPIILGTVYLVSFLAIHLPATGEMTFFDIGQGDSFLVRSPYNRQITMIDTGGRVNFGGQKISGRSRAQRISINYLKSQGIAHIDNLCLSHQDADHVGDVGDVLKGLHVKRLYIPLGMNQNPQFMQRIRPYIKDTQLISVQAGQRISKTPLTAVHPFKPGLGTNEDSMVLAGQVAGLHWLFTGDLDRAGEREILSRYPALQVDVLKLGHHGSKTATDPEVVKQLQPKIGIISAGRNNRYGHPNQETLATLAENQIPVFNTQTNGMIRYRYTSSGGRWQTFLKENLS</sequence>
<reference evidence="8 9" key="1">
    <citation type="submission" date="2015-11" db="EMBL/GenBank/DDBJ databases">
        <title>Draft genome sequences of new species of the genus Lactobacillus isolated from orchardgrass silage.</title>
        <authorList>
            <person name="Tohno M."/>
            <person name="Tanizawa Y."/>
            <person name="Arita M."/>
        </authorList>
    </citation>
    <scope>NUCLEOTIDE SEQUENCE [LARGE SCALE GENOMIC DNA]</scope>
    <source>
        <strain evidence="8 9">IWT126</strain>
    </source>
</reference>
<organism evidence="8 9">
    <name type="scientific">Secundilactobacillus silagei JCM 19001</name>
    <dbReference type="NCBI Taxonomy" id="1302250"/>
    <lineage>
        <taxon>Bacteria</taxon>
        <taxon>Bacillati</taxon>
        <taxon>Bacillota</taxon>
        <taxon>Bacilli</taxon>
        <taxon>Lactobacillales</taxon>
        <taxon>Lactobacillaceae</taxon>
        <taxon>Secundilactobacillus</taxon>
    </lineage>
</organism>
<dbReference type="PANTHER" id="PTHR30619:SF7">
    <property type="entry name" value="BETA-LACTAMASE DOMAIN PROTEIN"/>
    <property type="match status" value="1"/>
</dbReference>
<proteinExistence type="predicted"/>
<name>A0A1Z5IJF8_9LACO</name>
<dbReference type="NCBIfam" id="TIGR00360">
    <property type="entry name" value="ComEC_N-term"/>
    <property type="match status" value="1"/>
</dbReference>
<comment type="caution">
    <text evidence="8">The sequence shown here is derived from an EMBL/GenBank/DDBJ whole genome shotgun (WGS) entry which is preliminary data.</text>
</comment>
<dbReference type="SMART" id="SM00849">
    <property type="entry name" value="Lactamase_B"/>
    <property type="match status" value="1"/>
</dbReference>
<gene>
    <name evidence="8" type="primary">comEC</name>
    <name evidence="8" type="ORF">IWT126_01953</name>
</gene>
<dbReference type="EMBL" id="BCMG01000010">
    <property type="protein sequence ID" value="GAX01890.1"/>
    <property type="molecule type" value="Genomic_DNA"/>
</dbReference>
<dbReference type="Pfam" id="PF00753">
    <property type="entry name" value="Lactamase_B"/>
    <property type="match status" value="1"/>
</dbReference>
<dbReference type="InterPro" id="IPR001279">
    <property type="entry name" value="Metallo-B-lactamas"/>
</dbReference>
<protein>
    <submittedName>
        <fullName evidence="8">Competence protein ComEC</fullName>
    </submittedName>
</protein>
<evidence type="ECO:0000313" key="9">
    <source>
        <dbReference type="Proteomes" id="UP000198402"/>
    </source>
</evidence>
<dbReference type="InterPro" id="IPR025405">
    <property type="entry name" value="DUF4131"/>
</dbReference>
<dbReference type="Proteomes" id="UP000198402">
    <property type="component" value="Unassembled WGS sequence"/>
</dbReference>
<feature type="domain" description="Metallo-beta-lactamase" evidence="7">
    <location>
        <begin position="510"/>
        <end position="713"/>
    </location>
</feature>
<dbReference type="InterPro" id="IPR035681">
    <property type="entry name" value="ComA-like_MBL"/>
</dbReference>
<keyword evidence="4 6" id="KW-1133">Transmembrane helix</keyword>
<evidence type="ECO:0000256" key="1">
    <source>
        <dbReference type="ARBA" id="ARBA00004651"/>
    </source>
</evidence>
<feature type="transmembrane region" description="Helical" evidence="6">
    <location>
        <begin position="249"/>
        <end position="269"/>
    </location>
</feature>
<evidence type="ECO:0000256" key="4">
    <source>
        <dbReference type="ARBA" id="ARBA00022989"/>
    </source>
</evidence>
<accession>A0A1Z5IJF8</accession>
<dbReference type="SUPFAM" id="SSF56281">
    <property type="entry name" value="Metallo-hydrolase/oxidoreductase"/>
    <property type="match status" value="1"/>
</dbReference>
<keyword evidence="9" id="KW-1185">Reference proteome</keyword>
<feature type="transmembrane region" description="Helical" evidence="6">
    <location>
        <begin position="303"/>
        <end position="320"/>
    </location>
</feature>
<feature type="transmembrane region" description="Helical" evidence="6">
    <location>
        <begin position="450"/>
        <end position="472"/>
    </location>
</feature>
<feature type="transmembrane region" description="Helical" evidence="6">
    <location>
        <begin position="400"/>
        <end position="423"/>
    </location>
</feature>
<dbReference type="PROSITE" id="PS51257">
    <property type="entry name" value="PROKAR_LIPOPROTEIN"/>
    <property type="match status" value="1"/>
</dbReference>
<evidence type="ECO:0000256" key="6">
    <source>
        <dbReference type="SAM" id="Phobius"/>
    </source>
</evidence>
<dbReference type="InterPro" id="IPR052159">
    <property type="entry name" value="Competence_DNA_uptake"/>
</dbReference>
<feature type="transmembrane region" description="Helical" evidence="6">
    <location>
        <begin position="62"/>
        <end position="80"/>
    </location>
</feature>
<evidence type="ECO:0000259" key="7">
    <source>
        <dbReference type="SMART" id="SM00849"/>
    </source>
</evidence>
<dbReference type="InterPro" id="IPR004797">
    <property type="entry name" value="Competence_ComEC/Rec2"/>
</dbReference>
<keyword evidence="3 6" id="KW-0812">Transmembrane</keyword>
<feature type="transmembrane region" description="Helical" evidence="6">
    <location>
        <begin position="479"/>
        <end position="499"/>
    </location>
</feature>
<comment type="subcellular location">
    <subcellularLocation>
        <location evidence="1">Cell membrane</location>
        <topology evidence="1">Multi-pass membrane protein</topology>
    </subcellularLocation>
</comment>